<gene>
    <name evidence="7" type="ORF">CLF_110284</name>
</gene>
<keyword evidence="3" id="KW-0479">Metal-binding</keyword>
<dbReference type="PROSITE" id="PS51332">
    <property type="entry name" value="B12_BINDING"/>
    <property type="match status" value="1"/>
</dbReference>
<dbReference type="GO" id="GO:0005739">
    <property type="term" value="C:mitochondrion"/>
    <property type="evidence" value="ECO:0007669"/>
    <property type="project" value="TreeGrafter"/>
</dbReference>
<sequence length="94" mass="9829">TPSEAAQQAVDADVHVVGVSSLAAGHKTLVPELVKELSKLGGKDIVVVVGGVIPPQDYEFLLENGVACVFGPGTRIPEAAVQVLDAIKKQQQRM</sequence>
<evidence type="ECO:0000256" key="1">
    <source>
        <dbReference type="ARBA" id="ARBA00001922"/>
    </source>
</evidence>
<reference key="2">
    <citation type="submission" date="2011-10" db="EMBL/GenBank/DDBJ databases">
        <title>The genome and transcriptome sequence of Clonorchis sinensis provide insights into the carcinogenic liver fluke.</title>
        <authorList>
            <person name="Wang X."/>
            <person name="Huang Y."/>
            <person name="Chen W."/>
            <person name="Liu H."/>
            <person name="Guo L."/>
            <person name="Chen Y."/>
            <person name="Luo F."/>
            <person name="Zhou W."/>
            <person name="Sun J."/>
            <person name="Mao Q."/>
            <person name="Liang P."/>
            <person name="Zhou C."/>
            <person name="Tian Y."/>
            <person name="Men J."/>
            <person name="Lv X."/>
            <person name="Huang L."/>
            <person name="Zhou J."/>
            <person name="Hu Y."/>
            <person name="Li R."/>
            <person name="Zhang F."/>
            <person name="Lei H."/>
            <person name="Li X."/>
            <person name="Hu X."/>
            <person name="Liang C."/>
            <person name="Xu J."/>
            <person name="Wu Z."/>
            <person name="Yu X."/>
        </authorList>
    </citation>
    <scope>NUCLEOTIDE SEQUENCE</scope>
    <source>
        <strain>Henan</strain>
    </source>
</reference>
<feature type="non-terminal residue" evidence="7">
    <location>
        <position position="1"/>
    </location>
</feature>
<dbReference type="PANTHER" id="PTHR48101:SF4">
    <property type="entry name" value="METHYLMALONYL-COA MUTASE, MITOCHONDRIAL"/>
    <property type="match status" value="1"/>
</dbReference>
<protein>
    <submittedName>
        <fullName evidence="7">Methylmalonyl-CoA mutase</fullName>
    </submittedName>
</protein>
<dbReference type="NCBIfam" id="TIGR00640">
    <property type="entry name" value="acid_CoA_mut_C"/>
    <property type="match status" value="1"/>
</dbReference>
<dbReference type="InterPro" id="IPR006158">
    <property type="entry name" value="Cobalamin-bd"/>
</dbReference>
<evidence type="ECO:0000256" key="5">
    <source>
        <dbReference type="ARBA" id="ARBA00023285"/>
    </source>
</evidence>
<accession>G7YTC7</accession>
<evidence type="ECO:0000256" key="3">
    <source>
        <dbReference type="ARBA" id="ARBA00022723"/>
    </source>
</evidence>
<evidence type="ECO:0000313" key="8">
    <source>
        <dbReference type="Proteomes" id="UP000008909"/>
    </source>
</evidence>
<comment type="cofactor">
    <cofactor evidence="1">
        <name>adenosylcob(III)alamin</name>
        <dbReference type="ChEBI" id="CHEBI:18408"/>
    </cofactor>
</comment>
<dbReference type="Pfam" id="PF02310">
    <property type="entry name" value="B12-binding"/>
    <property type="match status" value="1"/>
</dbReference>
<dbReference type="PANTHER" id="PTHR48101">
    <property type="entry name" value="METHYLMALONYL-COA MUTASE, MITOCHONDRIAL-RELATED"/>
    <property type="match status" value="1"/>
</dbReference>
<dbReference type="Proteomes" id="UP000008909">
    <property type="component" value="Unassembled WGS sequence"/>
</dbReference>
<evidence type="ECO:0000256" key="4">
    <source>
        <dbReference type="ARBA" id="ARBA00023235"/>
    </source>
</evidence>
<keyword evidence="8" id="KW-1185">Reference proteome</keyword>
<keyword evidence="5" id="KW-0170">Cobalt</keyword>
<feature type="domain" description="B12-binding" evidence="6">
    <location>
        <begin position="1"/>
        <end position="94"/>
    </location>
</feature>
<dbReference type="Gene3D" id="3.40.50.280">
    <property type="entry name" value="Cobalamin-binding domain"/>
    <property type="match status" value="1"/>
</dbReference>
<reference evidence="7" key="1">
    <citation type="journal article" date="2011" name="Genome Biol.">
        <title>The draft genome of the carcinogenic human liver fluke Clonorchis sinensis.</title>
        <authorList>
            <person name="Wang X."/>
            <person name="Chen W."/>
            <person name="Huang Y."/>
            <person name="Sun J."/>
            <person name="Men J."/>
            <person name="Liu H."/>
            <person name="Luo F."/>
            <person name="Guo L."/>
            <person name="Lv X."/>
            <person name="Deng C."/>
            <person name="Zhou C."/>
            <person name="Fan Y."/>
            <person name="Li X."/>
            <person name="Huang L."/>
            <person name="Hu Y."/>
            <person name="Liang C."/>
            <person name="Hu X."/>
            <person name="Xu J."/>
            <person name="Yu X."/>
        </authorList>
    </citation>
    <scope>NUCLEOTIDE SEQUENCE [LARGE SCALE GENOMIC DNA]</scope>
    <source>
        <strain evidence="7">Henan</strain>
    </source>
</reference>
<dbReference type="GO" id="GO:0019678">
    <property type="term" value="P:propionate metabolic process, methylmalonyl pathway"/>
    <property type="evidence" value="ECO:0007669"/>
    <property type="project" value="TreeGrafter"/>
</dbReference>
<name>G7YTC7_CLOSI</name>
<proteinExistence type="predicted"/>
<dbReference type="AlphaFoldDB" id="G7YTC7"/>
<keyword evidence="4" id="KW-0413">Isomerase</keyword>
<keyword evidence="2" id="KW-0846">Cobalamin</keyword>
<evidence type="ECO:0000313" key="7">
    <source>
        <dbReference type="EMBL" id="GAA56207.1"/>
    </source>
</evidence>
<organism evidence="7 8">
    <name type="scientific">Clonorchis sinensis</name>
    <name type="common">Chinese liver fluke</name>
    <dbReference type="NCBI Taxonomy" id="79923"/>
    <lineage>
        <taxon>Eukaryota</taxon>
        <taxon>Metazoa</taxon>
        <taxon>Spiralia</taxon>
        <taxon>Lophotrochozoa</taxon>
        <taxon>Platyhelminthes</taxon>
        <taxon>Trematoda</taxon>
        <taxon>Digenea</taxon>
        <taxon>Opisthorchiida</taxon>
        <taxon>Opisthorchiata</taxon>
        <taxon>Opisthorchiidae</taxon>
        <taxon>Clonorchis</taxon>
    </lineage>
</organism>
<dbReference type="SUPFAM" id="SSF52242">
    <property type="entry name" value="Cobalamin (vitamin B12)-binding domain"/>
    <property type="match status" value="1"/>
</dbReference>
<dbReference type="GO" id="GO:0046872">
    <property type="term" value="F:metal ion binding"/>
    <property type="evidence" value="ECO:0007669"/>
    <property type="project" value="UniProtKB-KW"/>
</dbReference>
<evidence type="ECO:0000259" key="6">
    <source>
        <dbReference type="PROSITE" id="PS51332"/>
    </source>
</evidence>
<dbReference type="GO" id="GO:0031419">
    <property type="term" value="F:cobalamin binding"/>
    <property type="evidence" value="ECO:0007669"/>
    <property type="project" value="UniProtKB-KW"/>
</dbReference>
<evidence type="ECO:0000256" key="2">
    <source>
        <dbReference type="ARBA" id="ARBA00022628"/>
    </source>
</evidence>
<dbReference type="EMBL" id="DF144184">
    <property type="protein sequence ID" value="GAA56207.1"/>
    <property type="molecule type" value="Genomic_DNA"/>
</dbReference>
<dbReference type="GO" id="GO:0004494">
    <property type="term" value="F:methylmalonyl-CoA mutase activity"/>
    <property type="evidence" value="ECO:0007669"/>
    <property type="project" value="TreeGrafter"/>
</dbReference>
<dbReference type="InterPro" id="IPR036724">
    <property type="entry name" value="Cobalamin-bd_sf"/>
</dbReference>
<dbReference type="InterPro" id="IPR006159">
    <property type="entry name" value="Acid_CoA_mut_C"/>
</dbReference>